<evidence type="ECO:0000313" key="2">
    <source>
        <dbReference type="EMBL" id="QHT17850.1"/>
    </source>
</evidence>
<dbReference type="EMBL" id="MN739646">
    <property type="protein sequence ID" value="QHT17850.1"/>
    <property type="molecule type" value="Genomic_DNA"/>
</dbReference>
<accession>A0A6C0DNR0</accession>
<feature type="coiled-coil region" evidence="1">
    <location>
        <begin position="35"/>
        <end position="62"/>
    </location>
</feature>
<organism evidence="2">
    <name type="scientific">viral metagenome</name>
    <dbReference type="NCBI Taxonomy" id="1070528"/>
    <lineage>
        <taxon>unclassified sequences</taxon>
        <taxon>metagenomes</taxon>
        <taxon>organismal metagenomes</taxon>
    </lineage>
</organism>
<keyword evidence="1" id="KW-0175">Coiled coil</keyword>
<sequence length="112" mass="13360">METQFDLIDRMGEVAWLRMIYEIQTQKLIDAMIQKNAFEIKNKYYKNRISELQRENRRLGSDRAYHMKLLFAIQQQLACFASISGKTDMDMLYDSMHTFEPSYRYGSPRICA</sequence>
<name>A0A6C0DNR0_9ZZZZ</name>
<evidence type="ECO:0000256" key="1">
    <source>
        <dbReference type="SAM" id="Coils"/>
    </source>
</evidence>
<protein>
    <submittedName>
        <fullName evidence="2">Uncharacterized protein</fullName>
    </submittedName>
</protein>
<dbReference type="AlphaFoldDB" id="A0A6C0DNR0"/>
<reference evidence="2" key="1">
    <citation type="journal article" date="2020" name="Nature">
        <title>Giant virus diversity and host interactions through global metagenomics.</title>
        <authorList>
            <person name="Schulz F."/>
            <person name="Roux S."/>
            <person name="Paez-Espino D."/>
            <person name="Jungbluth S."/>
            <person name="Walsh D.A."/>
            <person name="Denef V.J."/>
            <person name="McMahon K.D."/>
            <person name="Konstantinidis K.T."/>
            <person name="Eloe-Fadrosh E.A."/>
            <person name="Kyrpides N.C."/>
            <person name="Woyke T."/>
        </authorList>
    </citation>
    <scope>NUCLEOTIDE SEQUENCE</scope>
    <source>
        <strain evidence="2">GVMAG-M-3300023174-3</strain>
    </source>
</reference>
<proteinExistence type="predicted"/>